<evidence type="ECO:0000256" key="4">
    <source>
        <dbReference type="ARBA" id="ARBA00022679"/>
    </source>
</evidence>
<dbReference type="GO" id="GO:0005794">
    <property type="term" value="C:Golgi apparatus"/>
    <property type="evidence" value="ECO:0007669"/>
    <property type="project" value="TreeGrafter"/>
</dbReference>
<dbReference type="SUPFAM" id="SSF53448">
    <property type="entry name" value="Nucleotide-diphospho-sugar transferases"/>
    <property type="match status" value="1"/>
</dbReference>
<dbReference type="Gene3D" id="3.90.550.10">
    <property type="entry name" value="Spore Coat Polysaccharide Biosynthesis Protein SpsA, Chain A"/>
    <property type="match status" value="1"/>
</dbReference>
<dbReference type="AlphaFoldDB" id="A0A8C5UYS7"/>
<feature type="compositionally biased region" description="Low complexity" evidence="14">
    <location>
        <begin position="359"/>
        <end position="369"/>
    </location>
</feature>
<evidence type="ECO:0000256" key="1">
    <source>
        <dbReference type="ARBA" id="ARBA00004606"/>
    </source>
</evidence>
<evidence type="ECO:0000256" key="9">
    <source>
        <dbReference type="ARBA" id="ARBA00023136"/>
    </source>
</evidence>
<keyword evidence="8 15" id="KW-1133">Transmembrane helix</keyword>
<dbReference type="GO" id="GO:0004380">
    <property type="term" value="F:glycoprotein-fucosylgalactoside alpha-N-acetylgalactosaminyltransferase activity"/>
    <property type="evidence" value="ECO:0007669"/>
    <property type="project" value="TreeGrafter"/>
</dbReference>
<dbReference type="OrthoDB" id="10013941at2759"/>
<evidence type="ECO:0000256" key="5">
    <source>
        <dbReference type="ARBA" id="ARBA00022692"/>
    </source>
</evidence>
<dbReference type="Pfam" id="PF03414">
    <property type="entry name" value="Glyco_transf_6"/>
    <property type="match status" value="1"/>
</dbReference>
<evidence type="ECO:0000313" key="16">
    <source>
        <dbReference type="Ensembl" id="ENSMICP00000011111.2"/>
    </source>
</evidence>
<feature type="binding site" evidence="12">
    <location>
        <position position="119"/>
    </location>
    <ligand>
        <name>UDP-N-acetyl-alpha-D-galactosamine</name>
        <dbReference type="ChEBI" id="CHEBI:67138"/>
    </ligand>
</feature>
<feature type="binding site" evidence="12">
    <location>
        <begin position="204"/>
        <end position="206"/>
    </location>
    <ligand>
        <name>UDP-N-acetyl-alpha-D-galactosamine</name>
        <dbReference type="ChEBI" id="CHEBI:67138"/>
    </ligand>
</feature>
<keyword evidence="5 15" id="KW-0812">Transmembrane</keyword>
<evidence type="ECO:0000256" key="14">
    <source>
        <dbReference type="SAM" id="MobiDB-lite"/>
    </source>
</evidence>
<evidence type="ECO:0000256" key="15">
    <source>
        <dbReference type="SAM" id="Phobius"/>
    </source>
</evidence>
<feature type="binding site" evidence="12">
    <location>
        <position position="226"/>
    </location>
    <ligand>
        <name>an alpha-L-fucosyl-(1-&gt;2)-beta-D-galactosyl derivative</name>
        <dbReference type="ChEBI" id="CHEBI:140327"/>
    </ligand>
</feature>
<dbReference type="InterPro" id="IPR029044">
    <property type="entry name" value="Nucleotide-diphossugar_trans"/>
</dbReference>
<feature type="binding site" evidence="12">
    <location>
        <position position="296"/>
    </location>
    <ligand>
        <name>an alpha-L-fucosyl-(1-&gt;2)-beta-D-galactosyl derivative</name>
        <dbReference type="ChEBI" id="CHEBI:140327"/>
    </ligand>
</feature>
<dbReference type="CDD" id="cd02515">
    <property type="entry name" value="Glyco_transf_6"/>
    <property type="match status" value="1"/>
</dbReference>
<evidence type="ECO:0000256" key="7">
    <source>
        <dbReference type="ARBA" id="ARBA00022968"/>
    </source>
</evidence>
<dbReference type="GO" id="GO:0016020">
    <property type="term" value="C:membrane"/>
    <property type="evidence" value="ECO:0007669"/>
    <property type="project" value="UniProtKB-SubCell"/>
</dbReference>
<comment type="cofactor">
    <cofactor evidence="13">
        <name>Mn(2+)</name>
        <dbReference type="ChEBI" id="CHEBI:29035"/>
    </cofactor>
    <text evidence="13">Binds 1 Mn(2+) ion per subunit.</text>
</comment>
<dbReference type="RefSeq" id="XP_012637474.1">
    <property type="nucleotide sequence ID" value="XM_012782020.2"/>
</dbReference>
<evidence type="ECO:0000256" key="11">
    <source>
        <dbReference type="PIRSR" id="PIRSR605076-1"/>
    </source>
</evidence>
<accession>A0A8C5UYS7</accession>
<evidence type="ECO:0000256" key="2">
    <source>
        <dbReference type="ARBA" id="ARBA00010413"/>
    </source>
</evidence>
<feature type="transmembrane region" description="Helical" evidence="15">
    <location>
        <begin position="12"/>
        <end position="32"/>
    </location>
</feature>
<comment type="similarity">
    <text evidence="2">Belongs to the glycosyltransferase 6 family.</text>
</comment>
<protein>
    <submittedName>
        <fullName evidence="16">ABO, alpha 1-3-N-acetylgalactosaminyltransferase and alpha 1-3-galactosyltransferase</fullName>
    </submittedName>
</protein>
<feature type="binding site" evidence="13">
    <location>
        <position position="204"/>
    </location>
    <ligand>
        <name>Mn(2+)</name>
        <dbReference type="ChEBI" id="CHEBI:29035"/>
    </ligand>
</feature>
<keyword evidence="7" id="KW-0735">Signal-anchor</keyword>
<evidence type="ECO:0000256" key="3">
    <source>
        <dbReference type="ARBA" id="ARBA00022676"/>
    </source>
</evidence>
<dbReference type="EMBL" id="ABDC03015003">
    <property type="status" value="NOT_ANNOTATED_CDS"/>
    <property type="molecule type" value="Genomic_DNA"/>
</dbReference>
<feature type="binding site" evidence="12">
    <location>
        <begin position="114"/>
        <end position="116"/>
    </location>
    <ligand>
        <name>UDP-N-acetyl-alpha-D-galactosamine</name>
        <dbReference type="ChEBI" id="CHEBI:67138"/>
    </ligand>
</feature>
<evidence type="ECO:0000256" key="12">
    <source>
        <dbReference type="PIRSR" id="PIRSR605076-2"/>
    </source>
</evidence>
<dbReference type="EMBL" id="ABDC03015006">
    <property type="status" value="NOT_ANNOTATED_CDS"/>
    <property type="molecule type" value="Genomic_DNA"/>
</dbReference>
<evidence type="ECO:0000313" key="17">
    <source>
        <dbReference type="Proteomes" id="UP000694394"/>
    </source>
</evidence>
<evidence type="ECO:0000256" key="6">
    <source>
        <dbReference type="ARBA" id="ARBA00022723"/>
    </source>
</evidence>
<dbReference type="GO" id="GO:0031982">
    <property type="term" value="C:vesicle"/>
    <property type="evidence" value="ECO:0007669"/>
    <property type="project" value="TreeGrafter"/>
</dbReference>
<feature type="binding site" evidence="12">
    <location>
        <position position="238"/>
    </location>
    <ligand>
        <name>an alpha-L-fucosyl-(1-&gt;2)-beta-D-galactosyl derivative</name>
        <dbReference type="ChEBI" id="CHEBI:140327"/>
    </ligand>
</feature>
<comment type="function">
    <text evidence="10">Synthesizes the galactose-alpha(1,3)-galactose group by catalyzing the transfer of a galactose residue, with an alpha-1,3 linkage, on terminal lactosaminide (Gal-beta-1,4-GlcNAc-R) disaccharide borne by a glycoprotein or a glycolipid. Preferentially glycosylates proteins, can synthesize galactose-alpha(1,3)-galactose on glycoproteins but cannot synthesize the glycolipid called isogloboside 3 (iGb3).</text>
</comment>
<keyword evidence="9 15" id="KW-0472">Membrane</keyword>
<sequence length="369" mass="41783">MEPRGKPNCRLLRPSILLLMALVLVLLGYGILSPGGRMLGSLGAGTAVREPDRLQVVTQSRMAYPQPKVLTPSRTDVLVLTPWLAPIVWEGTFNSDILNVQFQLQNTTVGLTVFAIKKYVVFLKLFLETAEKHFMAGHRVIYYVFTDRPDAVPRVALGPGRRLQVLRARPYARWQDVSMRRMQMLSEAAEQRFLREVDYLVCADVDMQFHDHVGVEILSPLFGTLHPAFYGRPREAFTYERRPQSQAHIPWDEGDFYYMGAFFGGSVPEVQRLTKACHQAMLADRANGIEAVWHDESHLNKYLLYHKPTKVLSPEYMWDQQLLGWPSVLRKLRFVAVPKNHQEIRKSESGGQPTGSPEGAGRAGRAAGN</sequence>
<dbReference type="EMBL" id="ABDC03015004">
    <property type="status" value="NOT_ANNOTATED_CDS"/>
    <property type="molecule type" value="Genomic_DNA"/>
</dbReference>
<organism evidence="16 17">
    <name type="scientific">Microcebus murinus</name>
    <name type="common">Gray mouse lemur</name>
    <name type="synonym">Lemur murinus</name>
    <dbReference type="NCBI Taxonomy" id="30608"/>
    <lineage>
        <taxon>Eukaryota</taxon>
        <taxon>Metazoa</taxon>
        <taxon>Chordata</taxon>
        <taxon>Craniata</taxon>
        <taxon>Vertebrata</taxon>
        <taxon>Euteleostomi</taxon>
        <taxon>Mammalia</taxon>
        <taxon>Eutheria</taxon>
        <taxon>Euarchontoglires</taxon>
        <taxon>Primates</taxon>
        <taxon>Strepsirrhini</taxon>
        <taxon>Lemuriformes</taxon>
        <taxon>Cheirogaleidae</taxon>
        <taxon>Microcebus</taxon>
    </lineage>
</organism>
<dbReference type="PANTHER" id="PTHR10462:SF29">
    <property type="entry name" value="HISTO-BLOOD GROUP ABO SYSTEM TRANSFERASE"/>
    <property type="match status" value="1"/>
</dbReference>
<feature type="active site" description="Nucleophile" evidence="11">
    <location>
        <position position="296"/>
    </location>
</feature>
<evidence type="ECO:0000256" key="10">
    <source>
        <dbReference type="ARBA" id="ARBA00058922"/>
    </source>
</evidence>
<comment type="subcellular location">
    <subcellularLocation>
        <location evidence="1">Membrane</location>
        <topology evidence="1">Single-pass type II membrane protein</topology>
    </subcellularLocation>
</comment>
<gene>
    <name evidence="16" type="primary">ABO</name>
</gene>
<evidence type="ECO:0000256" key="13">
    <source>
        <dbReference type="PIRSR" id="PIRSR605076-3"/>
    </source>
</evidence>
<dbReference type="GO" id="GO:0046872">
    <property type="term" value="F:metal ion binding"/>
    <property type="evidence" value="ECO:0007669"/>
    <property type="project" value="UniProtKB-KW"/>
</dbReference>
<dbReference type="Proteomes" id="UP000694394">
    <property type="component" value="Chromosome 10"/>
</dbReference>
<dbReference type="EMBL" id="ABDC03015005">
    <property type="status" value="NOT_ANNOTATED_CDS"/>
    <property type="molecule type" value="Genomic_DNA"/>
</dbReference>
<reference evidence="16" key="2">
    <citation type="submission" date="2025-08" db="UniProtKB">
        <authorList>
            <consortium name="Ensembl"/>
        </authorList>
    </citation>
    <scope>IDENTIFICATION</scope>
</reference>
<feature type="binding site" evidence="12">
    <location>
        <position position="319"/>
    </location>
    <ligand>
        <name>an alpha-L-fucosyl-(1-&gt;2)-beta-D-galactosyl derivative</name>
        <dbReference type="ChEBI" id="CHEBI:140327"/>
    </ligand>
</feature>
<reference evidence="16" key="3">
    <citation type="submission" date="2025-09" db="UniProtKB">
        <authorList>
            <consortium name="Ensembl"/>
        </authorList>
    </citation>
    <scope>IDENTIFICATION</scope>
</reference>
<proteinExistence type="inferred from homology"/>
<dbReference type="InterPro" id="IPR005076">
    <property type="entry name" value="Glyco_trans_6"/>
</dbReference>
<feature type="binding site" evidence="13">
    <location>
        <position position="206"/>
    </location>
    <ligand>
        <name>Mn(2+)</name>
        <dbReference type="ChEBI" id="CHEBI:29035"/>
    </ligand>
</feature>
<name>A0A8C5UYS7_MICMU</name>
<keyword evidence="13" id="KW-0464">Manganese</keyword>
<dbReference type="FunFam" id="3.90.550.10:FF:000022">
    <property type="entry name" value="Histo-blood group ABO system transferase"/>
    <property type="match status" value="1"/>
</dbReference>
<keyword evidence="6 13" id="KW-0479">Metal-binding</keyword>
<dbReference type="GO" id="GO:0005975">
    <property type="term" value="P:carbohydrate metabolic process"/>
    <property type="evidence" value="ECO:0007669"/>
    <property type="project" value="InterPro"/>
</dbReference>
<dbReference type="GeneTree" id="ENSGT00950000182858"/>
<keyword evidence="4" id="KW-0808">Transferase</keyword>
<reference evidence="16" key="1">
    <citation type="submission" date="2016-12" db="EMBL/GenBank/DDBJ databases">
        <title>Mouse lemur reference genome and diversity panel.</title>
        <authorList>
            <person name="Harris R."/>
            <person name="Larsen P."/>
            <person name="Liu Y."/>
            <person name="Hughes D.S."/>
            <person name="Murali S."/>
            <person name="Raveendran M."/>
            <person name="Korchina V."/>
            <person name="Wang M."/>
            <person name="Jhangiani S."/>
            <person name="Bandaranaike D."/>
            <person name="Bellair M."/>
            <person name="Blankenburg K."/>
            <person name="Chao H."/>
            <person name="Dahdouli M."/>
            <person name="Dinh H."/>
            <person name="Doddapaneni H."/>
            <person name="English A."/>
            <person name="Firestine M."/>
            <person name="Gnanaolivu R."/>
            <person name="Gross S."/>
            <person name="Hernandez B."/>
            <person name="Javaid M."/>
            <person name="Jayaseelan J."/>
            <person name="Jones J."/>
            <person name="Khan Z."/>
            <person name="Kovar C."/>
            <person name="Kurapati P."/>
            <person name="Le B."/>
            <person name="Lee S."/>
            <person name="Li M."/>
            <person name="Mathew T."/>
            <person name="Narasimhan A."/>
            <person name="Ngo D."/>
            <person name="Nguyen L."/>
            <person name="Okwuonu G."/>
            <person name="Ongeri F."/>
            <person name="Osuji N."/>
            <person name="Pu L.-L."/>
            <person name="Puazo M."/>
            <person name="Quiroz J."/>
            <person name="Raj R."/>
            <person name="Rajbhandari K."/>
            <person name="Reid J.G."/>
            <person name="Santibanez J."/>
            <person name="Sexton D."/>
            <person name="Skinner E."/>
            <person name="Vee V."/>
            <person name="Weissenberger G."/>
            <person name="Wu Y."/>
            <person name="Xin Y."/>
            <person name="Han Y."/>
            <person name="Campbell C."/>
            <person name="Brown A."/>
            <person name="Sullivan B."/>
            <person name="Shelton J."/>
            <person name="Brown S."/>
            <person name="Dudchenko O."/>
            <person name="Machol I."/>
            <person name="Durand N."/>
            <person name="Shamim M."/>
            <person name="Lieberman A."/>
            <person name="Muzny D.M."/>
            <person name="Richards S."/>
            <person name="Yoder A."/>
            <person name="Worley K.C."/>
            <person name="Rogers J."/>
            <person name="Gibbs R.A."/>
        </authorList>
    </citation>
    <scope>NUCLEOTIDE SEQUENCE [LARGE SCALE GENOMIC DNA]</scope>
</reference>
<keyword evidence="17" id="KW-1185">Reference proteome</keyword>
<keyword evidence="3" id="KW-0328">Glycosyltransferase</keyword>
<dbReference type="PANTHER" id="PTHR10462">
    <property type="entry name" value="GLYCOSYLTRANSFERASE-RELATED"/>
    <property type="match status" value="1"/>
</dbReference>
<dbReference type="Ensembl" id="ENSMICT00000012207.3">
    <property type="protein sequence ID" value="ENSMICP00000011111.2"/>
    <property type="gene ID" value="ENSMICG00000012209.3"/>
</dbReference>
<feature type="region of interest" description="Disordered" evidence="14">
    <location>
        <begin position="341"/>
        <end position="369"/>
    </location>
</feature>
<evidence type="ECO:0000256" key="8">
    <source>
        <dbReference type="ARBA" id="ARBA00022989"/>
    </source>
</evidence>